<reference evidence="1" key="1">
    <citation type="journal article" date="2021" name="PeerJ">
        <title>Extensive microbial diversity within the chicken gut microbiome revealed by metagenomics and culture.</title>
        <authorList>
            <person name="Gilroy R."/>
            <person name="Ravi A."/>
            <person name="Getino M."/>
            <person name="Pursley I."/>
            <person name="Horton D.L."/>
            <person name="Alikhan N.F."/>
            <person name="Baker D."/>
            <person name="Gharbi K."/>
            <person name="Hall N."/>
            <person name="Watson M."/>
            <person name="Adriaenssens E.M."/>
            <person name="Foster-Nyarko E."/>
            <person name="Jarju S."/>
            <person name="Secka A."/>
            <person name="Antonio M."/>
            <person name="Oren A."/>
            <person name="Chaudhuri R.R."/>
            <person name="La Ragione R."/>
            <person name="Hildebrand F."/>
            <person name="Pallen M.J."/>
        </authorList>
    </citation>
    <scope>NUCLEOTIDE SEQUENCE</scope>
    <source>
        <strain evidence="1">A5-1222</strain>
    </source>
</reference>
<name>A0A9E2KUZ5_9BACT</name>
<evidence type="ECO:0000313" key="2">
    <source>
        <dbReference type="Proteomes" id="UP000824247"/>
    </source>
</evidence>
<sequence>MNIIDKNKKIFDLIKKLEFYFSNNLNLIKITLPRIQDFDINNDSINFDNYTNYKVYQFCKYHDNYQFKIMSENVQNSNYNGIFSKFFQVNRDIEINDSISIIEDYYDLCIKMNSISKINFQSEIEKYENELLSLFNFKKQKIKFKSISNFDNKLIPYNIDDYLFEITHSNKLINIIHSNVKNKYLVNFNFEHYDLTKSTTLLYWYDNHKCVIPIMDFWVLKDSLLNEDNHYTSYIKIRIHLSKLLAICMKVEKMSDISF</sequence>
<organism evidence="1 2">
    <name type="scientific">Candidatus Ureaplasma intestinipullorum</name>
    <dbReference type="NCBI Taxonomy" id="2838770"/>
    <lineage>
        <taxon>Bacteria</taxon>
        <taxon>Bacillati</taxon>
        <taxon>Mycoplasmatota</taxon>
        <taxon>Mycoplasmoidales</taxon>
        <taxon>Mycoplasmoidaceae</taxon>
        <taxon>Ureaplasma</taxon>
    </lineage>
</organism>
<reference evidence="1" key="2">
    <citation type="submission" date="2021-04" db="EMBL/GenBank/DDBJ databases">
        <authorList>
            <person name="Gilroy R."/>
        </authorList>
    </citation>
    <scope>NUCLEOTIDE SEQUENCE</scope>
    <source>
        <strain evidence="1">A5-1222</strain>
    </source>
</reference>
<accession>A0A9E2KUZ5</accession>
<proteinExistence type="predicted"/>
<gene>
    <name evidence="1" type="ORF">H9897_00680</name>
</gene>
<dbReference type="Proteomes" id="UP000824247">
    <property type="component" value="Unassembled WGS sequence"/>
</dbReference>
<protein>
    <submittedName>
        <fullName evidence="1">Uncharacterized protein</fullName>
    </submittedName>
</protein>
<dbReference type="AlphaFoldDB" id="A0A9E2KUZ5"/>
<evidence type="ECO:0000313" key="1">
    <source>
        <dbReference type="EMBL" id="MBU3830665.1"/>
    </source>
</evidence>
<dbReference type="EMBL" id="JAHLFM010000012">
    <property type="protein sequence ID" value="MBU3830665.1"/>
    <property type="molecule type" value="Genomic_DNA"/>
</dbReference>
<comment type="caution">
    <text evidence="1">The sequence shown here is derived from an EMBL/GenBank/DDBJ whole genome shotgun (WGS) entry which is preliminary data.</text>
</comment>